<evidence type="ECO:0000256" key="1">
    <source>
        <dbReference type="SAM" id="SignalP"/>
    </source>
</evidence>
<reference evidence="3 4" key="1">
    <citation type="submission" date="2020-08" db="EMBL/GenBank/DDBJ databases">
        <title>Genomic Encyclopedia of Type Strains, Phase IV (KMG-IV): sequencing the most valuable type-strain genomes for metagenomic binning, comparative biology and taxonomic classification.</title>
        <authorList>
            <person name="Goeker M."/>
        </authorList>
    </citation>
    <scope>NUCLEOTIDE SEQUENCE [LARGE SCALE GENOMIC DNA]</scope>
    <source>
        <strain evidence="3 4">DSM 27163</strain>
    </source>
</reference>
<evidence type="ECO:0000259" key="2">
    <source>
        <dbReference type="Pfam" id="PF20091"/>
    </source>
</evidence>
<sequence length="480" mass="51422">MLSRRDFALTAAAAGTVVMTAAPAFARGAAPTRVEGPVAGGRRGAIYGAFHGDMAAQGYIEEEYFVAGTAQSFRPVGELGRDGRWQVVPDRRAPYKTRVIVHRPKDPAKFNGVVMAEWTNVSTFSDLSNAVNESFWQSGYVYVAISAQKVGIDGLDAVPVSGLKSWDSQRYGGLVHPGDAFSYDIFTQVAQALVSAKGRSGPDPLGGLKTKHVIATGESQSAARLATYINAVHPLAGFFSAFMPCVLVGGGSELTNPEIIPGESAADYNKRFFARIVETTIRDDLDTPVLILLSETEARMFRVPPQPDAAKLRLWEVAGAVHGSACDTGYRPSVAERDGIRDPVGGADARMVRFMPTMAAAGLALARWREGGAPLARHPRLLRGTGPRDIVVDVQGNALGGVRLPEVEAPTATFDTTSSPARGNRRLLADEVLRRLYPTDQDYINKVRAAVDTALLGDLILPYRAEEYLTEARKGPLAAG</sequence>
<dbReference type="InterPro" id="IPR045394">
    <property type="entry name" value="Abhydrolase_dom"/>
</dbReference>
<dbReference type="EMBL" id="JACIJH010000004">
    <property type="protein sequence ID" value="MBB5706564.1"/>
    <property type="molecule type" value="Genomic_DNA"/>
</dbReference>
<evidence type="ECO:0000313" key="4">
    <source>
        <dbReference type="Proteomes" id="UP000537161"/>
    </source>
</evidence>
<dbReference type="RefSeq" id="WP_184097555.1">
    <property type="nucleotide sequence ID" value="NZ_JACIJH010000004.1"/>
</dbReference>
<dbReference type="Proteomes" id="UP000537161">
    <property type="component" value="Unassembled WGS sequence"/>
</dbReference>
<accession>A0A7W9B649</accession>
<comment type="caution">
    <text evidence="3">The sequence shown here is derived from an EMBL/GenBank/DDBJ whole genome shotgun (WGS) entry which is preliminary data.</text>
</comment>
<protein>
    <recommendedName>
        <fullName evidence="2">Alpha/beta hydrolase domain-containing protein</fullName>
    </recommendedName>
</protein>
<feature type="domain" description="Alpha/beta hydrolase" evidence="2">
    <location>
        <begin position="34"/>
        <end position="469"/>
    </location>
</feature>
<keyword evidence="1" id="KW-0732">Signal</keyword>
<dbReference type="Pfam" id="PF20091">
    <property type="entry name" value="Abhydrolase_10"/>
    <property type="match status" value="1"/>
</dbReference>
<feature type="chain" id="PRO_5031339412" description="Alpha/beta hydrolase domain-containing protein" evidence="1">
    <location>
        <begin position="27"/>
        <end position="480"/>
    </location>
</feature>
<evidence type="ECO:0000313" key="3">
    <source>
        <dbReference type="EMBL" id="MBB5706564.1"/>
    </source>
</evidence>
<dbReference type="PROSITE" id="PS51318">
    <property type="entry name" value="TAT"/>
    <property type="match status" value="1"/>
</dbReference>
<dbReference type="InterPro" id="IPR006311">
    <property type="entry name" value="TAT_signal"/>
</dbReference>
<organism evidence="3 4">
    <name type="scientific">Sphingopyxis panaciterrulae</name>
    <dbReference type="NCBI Taxonomy" id="462372"/>
    <lineage>
        <taxon>Bacteria</taxon>
        <taxon>Pseudomonadati</taxon>
        <taxon>Pseudomonadota</taxon>
        <taxon>Alphaproteobacteria</taxon>
        <taxon>Sphingomonadales</taxon>
        <taxon>Sphingomonadaceae</taxon>
        <taxon>Sphingopyxis</taxon>
    </lineage>
</organism>
<dbReference type="AlphaFoldDB" id="A0A7W9B649"/>
<feature type="signal peptide" evidence="1">
    <location>
        <begin position="1"/>
        <end position="26"/>
    </location>
</feature>
<name>A0A7W9B649_9SPHN</name>
<keyword evidence="4" id="KW-1185">Reference proteome</keyword>
<gene>
    <name evidence="3" type="ORF">FHR21_001916</name>
</gene>
<proteinExistence type="predicted"/>